<accession>A0A9W7LH64</accession>
<evidence type="ECO:0000313" key="9">
    <source>
        <dbReference type="EMBL" id="GMI49332.1"/>
    </source>
</evidence>
<comment type="caution">
    <text evidence="9">The sequence shown here is derived from an EMBL/GenBank/DDBJ whole genome shotgun (WGS) entry which is preliminary data.</text>
</comment>
<dbReference type="GO" id="GO:0016567">
    <property type="term" value="P:protein ubiquitination"/>
    <property type="evidence" value="ECO:0007669"/>
    <property type="project" value="InterPro"/>
</dbReference>
<keyword evidence="6" id="KW-0862">Zinc</keyword>
<evidence type="ECO:0000256" key="7">
    <source>
        <dbReference type="SAM" id="Phobius"/>
    </source>
</evidence>
<dbReference type="CDD" id="cd20336">
    <property type="entry name" value="Rcat_RBR"/>
    <property type="match status" value="1"/>
</dbReference>
<dbReference type="GO" id="GO:0004842">
    <property type="term" value="F:ubiquitin-protein transferase activity"/>
    <property type="evidence" value="ECO:0007669"/>
    <property type="project" value="InterPro"/>
</dbReference>
<evidence type="ECO:0000256" key="2">
    <source>
        <dbReference type="ARBA" id="ARBA00022723"/>
    </source>
</evidence>
<keyword evidence="3" id="KW-0677">Repeat</keyword>
<evidence type="ECO:0000256" key="5">
    <source>
        <dbReference type="ARBA" id="ARBA00022786"/>
    </source>
</evidence>
<dbReference type="PROSITE" id="PS51873">
    <property type="entry name" value="TRIAD"/>
    <property type="match status" value="1"/>
</dbReference>
<organism evidence="9 10">
    <name type="scientific">Triparma columacea</name>
    <dbReference type="NCBI Taxonomy" id="722753"/>
    <lineage>
        <taxon>Eukaryota</taxon>
        <taxon>Sar</taxon>
        <taxon>Stramenopiles</taxon>
        <taxon>Ochrophyta</taxon>
        <taxon>Bolidophyceae</taxon>
        <taxon>Parmales</taxon>
        <taxon>Triparmaceae</taxon>
        <taxon>Triparma</taxon>
    </lineage>
</organism>
<protein>
    <recommendedName>
        <fullName evidence="8">RING-type domain-containing protein</fullName>
    </recommendedName>
</protein>
<evidence type="ECO:0000256" key="1">
    <source>
        <dbReference type="ARBA" id="ARBA00022679"/>
    </source>
</evidence>
<dbReference type="SUPFAM" id="SSF57850">
    <property type="entry name" value="RING/U-box"/>
    <property type="match status" value="1"/>
</dbReference>
<dbReference type="Gene3D" id="1.20.120.1750">
    <property type="match status" value="1"/>
</dbReference>
<evidence type="ECO:0000256" key="4">
    <source>
        <dbReference type="ARBA" id="ARBA00022771"/>
    </source>
</evidence>
<name>A0A9W7LH64_9STRA</name>
<feature type="domain" description="RING-type" evidence="8">
    <location>
        <begin position="88"/>
        <end position="314"/>
    </location>
</feature>
<keyword evidence="4" id="KW-0863">Zinc-finger</keyword>
<evidence type="ECO:0000313" key="10">
    <source>
        <dbReference type="Proteomes" id="UP001165065"/>
    </source>
</evidence>
<evidence type="ECO:0000259" key="8">
    <source>
        <dbReference type="PROSITE" id="PS51873"/>
    </source>
</evidence>
<keyword evidence="1" id="KW-0808">Transferase</keyword>
<feature type="transmembrane region" description="Helical" evidence="7">
    <location>
        <begin position="20"/>
        <end position="47"/>
    </location>
</feature>
<evidence type="ECO:0000256" key="3">
    <source>
        <dbReference type="ARBA" id="ARBA00022737"/>
    </source>
</evidence>
<dbReference type="EMBL" id="BRYA01000490">
    <property type="protein sequence ID" value="GMI49332.1"/>
    <property type="molecule type" value="Genomic_DNA"/>
</dbReference>
<dbReference type="InterPro" id="IPR044066">
    <property type="entry name" value="TRIAD_supradom"/>
</dbReference>
<dbReference type="OrthoDB" id="1431934at2759"/>
<keyword evidence="7" id="KW-0472">Membrane</keyword>
<dbReference type="GO" id="GO:0008270">
    <property type="term" value="F:zinc ion binding"/>
    <property type="evidence" value="ECO:0007669"/>
    <property type="project" value="UniProtKB-KW"/>
</dbReference>
<keyword evidence="2" id="KW-0479">Metal-binding</keyword>
<dbReference type="Proteomes" id="UP001165065">
    <property type="component" value="Unassembled WGS sequence"/>
</dbReference>
<dbReference type="InterPro" id="IPR031127">
    <property type="entry name" value="E3_UB_ligase_RBR"/>
</dbReference>
<proteinExistence type="predicted"/>
<dbReference type="PANTHER" id="PTHR11685">
    <property type="entry name" value="RBR FAMILY RING FINGER AND IBR DOMAIN-CONTAINING"/>
    <property type="match status" value="1"/>
</dbReference>
<keyword evidence="5" id="KW-0833">Ubl conjugation pathway</keyword>
<gene>
    <name evidence="9" type="ORF">TrCOL_g11639</name>
</gene>
<keyword evidence="7" id="KW-1133">Transmembrane helix</keyword>
<reference evidence="10" key="1">
    <citation type="journal article" date="2023" name="Commun. Biol.">
        <title>Genome analysis of Parmales, the sister group of diatoms, reveals the evolutionary specialization of diatoms from phago-mixotrophs to photoautotrophs.</title>
        <authorList>
            <person name="Ban H."/>
            <person name="Sato S."/>
            <person name="Yoshikawa S."/>
            <person name="Yamada K."/>
            <person name="Nakamura Y."/>
            <person name="Ichinomiya M."/>
            <person name="Sato N."/>
            <person name="Blanc-Mathieu R."/>
            <person name="Endo H."/>
            <person name="Kuwata A."/>
            <person name="Ogata H."/>
        </authorList>
    </citation>
    <scope>NUCLEOTIDE SEQUENCE [LARGE SCALE GENOMIC DNA]</scope>
</reference>
<keyword evidence="10" id="KW-1185">Reference proteome</keyword>
<sequence length="314" mass="36069">MVFSPSSRSKRSRPKRFDPFLRFTFGQKCALVTIIITTGLIVVPVAICIEASKKVKRAPFAVKRWVVNFKKDAEERTRKEKERIERMKTITCDICCEETRGDLFTMNPNCAGRIKCCNQCWKSFLHSDAEEKALEYIRSVKFGAKRYDPDYVYPSLNLKCLCGCDSGLPSTLLSRFAPPIILKASSDVALRSRLIKKVSQNQVQVRVNILECPNVNCPGVAYDDHVSDKAMCFVCLEAWEITRPSIVGTIVKPVVDLLKRFRDRNIERDLRKGIEGERWRHCPHCNMVTIKNGGCNHMKCGFCRRSYNWKNSIW</sequence>
<evidence type="ECO:0000256" key="6">
    <source>
        <dbReference type="ARBA" id="ARBA00022833"/>
    </source>
</evidence>
<dbReference type="AlphaFoldDB" id="A0A9W7LH64"/>
<keyword evidence="7" id="KW-0812">Transmembrane</keyword>